<evidence type="ECO:0000313" key="2">
    <source>
        <dbReference type="EMBL" id="EHY64868.1"/>
    </source>
</evidence>
<keyword evidence="1" id="KW-0472">Membrane</keyword>
<accession>H8ZEA3</accession>
<dbReference type="Proteomes" id="UP000054524">
    <property type="component" value="Unassembled WGS sequence"/>
</dbReference>
<sequence length="114" mass="12905">MYNMQKTIIWSKTKIFFTFFAFVFSISIVFFSLLPIFNQTLQGENVFTILVGIIHALRMVEFLFILTGGQWFVWLFTTYMMNILALSLFSYSDVVAMMNTAVSGGDSGAPAPEA</sequence>
<evidence type="ECO:0000313" key="3">
    <source>
        <dbReference type="EMBL" id="KFG25749.1"/>
    </source>
</evidence>
<dbReference type="OrthoDB" id="2190339at2759"/>
<dbReference type="HOGENOM" id="CLU_2197635_0_0_1"/>
<proteinExistence type="predicted"/>
<accession>A0A086J0T1</accession>
<keyword evidence="1" id="KW-1133">Transmembrane helix</keyword>
<dbReference type="EMBL" id="AKIJ01000004">
    <property type="protein sequence ID" value="KFG25749.1"/>
    <property type="molecule type" value="Genomic_DNA"/>
</dbReference>
<reference evidence="3" key="2">
    <citation type="submission" date="2012-10" db="EMBL/GenBank/DDBJ databases">
        <authorList>
            <consortium name="The Broad Institute Genome Sequencing Platform"/>
            <consortium name="The Broad Institute Genome Sequencing Center for Infectious Disease"/>
            <person name="Cuomo C."/>
            <person name="Troemel E."/>
            <person name="Walker B."/>
            <person name="Young S.K."/>
            <person name="Zeng Q."/>
            <person name="Gargeya S."/>
            <person name="Fitzgerald M."/>
            <person name="Haas B."/>
            <person name="Abouelleil A."/>
            <person name="Alvarado L."/>
            <person name="Arachchi H.M."/>
            <person name="Berlin A.M."/>
            <person name="Chapman S.B."/>
            <person name="Goldberg J."/>
            <person name="Griggs A."/>
            <person name="Gujja S."/>
            <person name="Hansen M."/>
            <person name="Howarth C."/>
            <person name="Imamovic A."/>
            <person name="Larimer J."/>
            <person name="McCowan C."/>
            <person name="Murphy C."/>
            <person name="Neiman D."/>
            <person name="Pearson M."/>
            <person name="Priest M."/>
            <person name="Roberts A."/>
            <person name="Saif S."/>
            <person name="Shea T."/>
            <person name="Sisk P."/>
            <person name="Sykes S."/>
            <person name="Wortman J."/>
            <person name="Nusbaum C."/>
            <person name="Birren B."/>
        </authorList>
    </citation>
    <scope>NUCLEOTIDE SEQUENCE</scope>
    <source>
        <strain evidence="3">ERTm6</strain>
    </source>
</reference>
<evidence type="ECO:0000313" key="4">
    <source>
        <dbReference type="Proteomes" id="UP000054524"/>
    </source>
</evidence>
<gene>
    <name evidence="2" type="ORF">NERG_01924</name>
    <name evidence="3" type="ORF">NESG_01733</name>
</gene>
<name>H8ZEA3_NEMA1</name>
<feature type="transmembrane region" description="Helical" evidence="1">
    <location>
        <begin position="71"/>
        <end position="91"/>
    </location>
</feature>
<dbReference type="EMBL" id="JH604637">
    <property type="protein sequence ID" value="EHY64868.1"/>
    <property type="molecule type" value="Genomic_DNA"/>
</dbReference>
<keyword evidence="1" id="KW-0812">Transmembrane</keyword>
<reference evidence="3 4" key="3">
    <citation type="journal article" date="2014" name="Genome Announc.">
        <title>Genome Sequence of the Microsporidian Species Nematocida sp1 Strain ERTm6 (ATCC PRA-372).</title>
        <authorList>
            <person name="Bakowski M.A."/>
            <person name="Priest M."/>
            <person name="Young S."/>
            <person name="Cuomo C.A."/>
            <person name="Troemel E.R."/>
        </authorList>
    </citation>
    <scope>NUCLEOTIDE SEQUENCE [LARGE SCALE GENOMIC DNA]</scope>
    <source>
        <strain evidence="3 4">ERTm6</strain>
    </source>
</reference>
<protein>
    <submittedName>
        <fullName evidence="2">Uncharacterized protein</fullName>
    </submittedName>
</protein>
<dbReference type="Proteomes" id="UP000005622">
    <property type="component" value="Unassembled WGS sequence"/>
</dbReference>
<organism evidence="2">
    <name type="scientific">Nematocida ausubeli (strain ATCC PRA-371 / ERTm2)</name>
    <name type="common">Nematode killer fungus</name>
    <dbReference type="NCBI Taxonomy" id="1913371"/>
    <lineage>
        <taxon>Eukaryota</taxon>
        <taxon>Fungi</taxon>
        <taxon>Fungi incertae sedis</taxon>
        <taxon>Microsporidia</taxon>
        <taxon>Nematocida</taxon>
    </lineage>
</organism>
<dbReference type="AlphaFoldDB" id="H8ZEA3"/>
<reference evidence="2" key="1">
    <citation type="submission" date="2011-03" db="EMBL/GenBank/DDBJ databases">
        <title>The Genome Sequence of Nematocida sp1 strain ERTm2.</title>
        <authorList>
            <consortium name="The Broad Institute Genome Sequencing Platform"/>
            <consortium name="The Broad Institute Genome Sequencing Center for Infectious Disease"/>
            <person name="Cuomo C."/>
            <person name="Troemel E."/>
            <person name="Young S.K."/>
            <person name="Zeng Q."/>
            <person name="Gargeya S."/>
            <person name="Fitzgerald M."/>
            <person name="Haas B."/>
            <person name="Abouelleil A."/>
            <person name="Alvarado L."/>
            <person name="Arachchi H.M."/>
            <person name="Berlin A."/>
            <person name="Brown A."/>
            <person name="Chapman S.B."/>
            <person name="Chen Z."/>
            <person name="Dunbar C."/>
            <person name="Freedman E."/>
            <person name="Gearin G."/>
            <person name="Gellesch M."/>
            <person name="Goldberg J."/>
            <person name="Griggs A."/>
            <person name="Gujja S."/>
            <person name="Heilman E.R."/>
            <person name="Heiman D."/>
            <person name="Howarth C."/>
            <person name="Larson L."/>
            <person name="Lui A."/>
            <person name="MacDonald P.J.P."/>
            <person name="Mehta T."/>
            <person name="Montmayeur A."/>
            <person name="Murphy C."/>
            <person name="Neiman D."/>
            <person name="Pearson M."/>
            <person name="Priest M."/>
            <person name="Roberts A."/>
            <person name="Saif S."/>
            <person name="Shea T."/>
            <person name="Shenoy N."/>
            <person name="Sisk P."/>
            <person name="Stolte C."/>
            <person name="Sykes S."/>
            <person name="White J."/>
            <person name="Yandava C."/>
            <person name="Wortman J."/>
            <person name="Nusbaum C."/>
            <person name="Birren B."/>
        </authorList>
    </citation>
    <scope>NUCLEOTIDE SEQUENCE</scope>
    <source>
        <strain evidence="2">ERTm2</strain>
    </source>
</reference>
<evidence type="ECO:0000256" key="1">
    <source>
        <dbReference type="SAM" id="Phobius"/>
    </source>
</evidence>
<keyword evidence="4" id="KW-1185">Reference proteome</keyword>
<feature type="transmembrane region" description="Helical" evidence="1">
    <location>
        <begin position="46"/>
        <end position="65"/>
    </location>
</feature>
<feature type="transmembrane region" description="Helical" evidence="1">
    <location>
        <begin position="15"/>
        <end position="34"/>
    </location>
</feature>